<reference evidence="3" key="1">
    <citation type="submission" date="2020-10" db="EMBL/GenBank/DDBJ databases">
        <authorList>
            <person name="Gilroy R."/>
        </authorList>
    </citation>
    <scope>NUCLEOTIDE SEQUENCE</scope>
    <source>
        <strain evidence="3">CHK158-818</strain>
    </source>
</reference>
<dbReference type="Pfam" id="PF14900">
    <property type="entry name" value="DUF4493"/>
    <property type="match status" value="1"/>
</dbReference>
<evidence type="ECO:0000256" key="1">
    <source>
        <dbReference type="SAM" id="SignalP"/>
    </source>
</evidence>
<evidence type="ECO:0000259" key="2">
    <source>
        <dbReference type="Pfam" id="PF13201"/>
    </source>
</evidence>
<dbReference type="InterPro" id="IPR003961">
    <property type="entry name" value="FN3_dom"/>
</dbReference>
<feature type="signal peptide" evidence="1">
    <location>
        <begin position="1"/>
        <end position="24"/>
    </location>
</feature>
<feature type="domain" description="Putative carbohydrate metabolism" evidence="2">
    <location>
        <begin position="495"/>
        <end position="708"/>
    </location>
</feature>
<organism evidence="3 4">
    <name type="scientific">Candidatus Gallibacteroides avistercoris</name>
    <dbReference type="NCBI Taxonomy" id="2840833"/>
    <lineage>
        <taxon>Bacteria</taxon>
        <taxon>Pseudomonadati</taxon>
        <taxon>Bacteroidota</taxon>
        <taxon>Bacteroidia</taxon>
        <taxon>Bacteroidales</taxon>
        <taxon>Bacteroidaceae</taxon>
        <taxon>Bacteroidaceae incertae sedis</taxon>
        <taxon>Candidatus Gallibacteroides</taxon>
    </lineage>
</organism>
<proteinExistence type="predicted"/>
<feature type="chain" id="PRO_5038474798" evidence="1">
    <location>
        <begin position="25"/>
        <end position="710"/>
    </location>
</feature>
<dbReference type="Gene3D" id="2.60.40.10">
    <property type="entry name" value="Immunoglobulins"/>
    <property type="match status" value="1"/>
</dbReference>
<dbReference type="Gene3D" id="2.60.120.890">
    <property type="entry name" value="BT2081, beta-jelly-roll domain"/>
    <property type="match status" value="1"/>
</dbReference>
<dbReference type="PROSITE" id="PS51257">
    <property type="entry name" value="PROKAR_LIPOPROTEIN"/>
    <property type="match status" value="1"/>
</dbReference>
<sequence>MKKSSIFYISVVLFCLGALLGACTQDEMSGEGEVRLSFKTDDLVSISGLAQTKADGQTPDYTIRLYSGDGLIRKYVNETPGSLWLQSGSYRVTVEVGTAQDAAFNATPYFKGEESFDVPSGGTINVTVNCHIANTLVSVVFDPAVVSNFTDYAAEVFTTKGRLTFTAENPDDVAYFMLPEGESALGWSFTAQTKTGTPFTKTGMINDATGGMKYLLTFGFEEGEYLNNGGGVLDLKVDETALVKEDNIVVYMRPSITGQDFDITKPLYVEVGEGDRQVVWVNTSSQLMNVPVSAVNVAAIPAEGLDLMQLSDPQKESLAAAGITTSVTYDALADQSAMKIEFSETFFANLTEGEYHIDITAQDKQGKSFTQRFSIVSSNAIVMTVDVDRATIWTSRARLKASILQPTSEALSFQYRESGASDWMTANAAQSENVMTADITGLKPNTTYQYRAVAGTFTSAVVKTFTTEEARQLENASFDRWSTDPNDGADVIYGSGEEMFWDSGNHGSITMSVNVTTKSSDTHSGEGYSAKLQSQFVSLFGIGKFAAGNLFAGRYVETDVTDGVLDFGRPFTSRPAKLRFWYKYNSGIVDKVGNSFDIPENERETDSGRPDIANIYVALGDWSEPVRIRTKSSDRKLFDKNDPNIIAFGELKQGQTVGEWTQYTIELDYRSYDRIPTYLVITASASIYGDYFVGSTSSVLYLDDMELIYE</sequence>
<accession>A0A9D1M9E2</accession>
<name>A0A9D1M9E2_9BACT</name>
<keyword evidence="1" id="KW-0732">Signal</keyword>
<dbReference type="InterPro" id="IPR027840">
    <property type="entry name" value="DUF4493"/>
</dbReference>
<comment type="caution">
    <text evidence="3">The sequence shown here is derived from an EMBL/GenBank/DDBJ whole genome shotgun (WGS) entry which is preliminary data.</text>
</comment>
<reference evidence="3" key="2">
    <citation type="journal article" date="2021" name="PeerJ">
        <title>Extensive microbial diversity within the chicken gut microbiome revealed by metagenomics and culture.</title>
        <authorList>
            <person name="Gilroy R."/>
            <person name="Ravi A."/>
            <person name="Getino M."/>
            <person name="Pursley I."/>
            <person name="Horton D.L."/>
            <person name="Alikhan N.F."/>
            <person name="Baker D."/>
            <person name="Gharbi K."/>
            <person name="Hall N."/>
            <person name="Watson M."/>
            <person name="Adriaenssens E.M."/>
            <person name="Foster-Nyarko E."/>
            <person name="Jarju S."/>
            <person name="Secka A."/>
            <person name="Antonio M."/>
            <person name="Oren A."/>
            <person name="Chaudhuri R.R."/>
            <person name="La Ragione R."/>
            <person name="Hildebrand F."/>
            <person name="Pallen M.J."/>
        </authorList>
    </citation>
    <scope>NUCLEOTIDE SEQUENCE</scope>
    <source>
        <strain evidence="3">CHK158-818</strain>
    </source>
</reference>
<dbReference type="AlphaFoldDB" id="A0A9D1M9E2"/>
<dbReference type="EMBL" id="DVNA01000227">
    <property type="protein sequence ID" value="HIU56087.1"/>
    <property type="molecule type" value="Genomic_DNA"/>
</dbReference>
<evidence type="ECO:0000313" key="3">
    <source>
        <dbReference type="EMBL" id="HIU56087.1"/>
    </source>
</evidence>
<dbReference type="InterPro" id="IPR025112">
    <property type="entry name" value="PCMD"/>
</dbReference>
<evidence type="ECO:0000313" key="4">
    <source>
        <dbReference type="Proteomes" id="UP000824112"/>
    </source>
</evidence>
<dbReference type="Pfam" id="PF13201">
    <property type="entry name" value="PCMD"/>
    <property type="match status" value="1"/>
</dbReference>
<gene>
    <name evidence="3" type="ORF">IAB03_09825</name>
</gene>
<dbReference type="InterPro" id="IPR038653">
    <property type="entry name" value="Put_CMD_sf"/>
</dbReference>
<dbReference type="InterPro" id="IPR013783">
    <property type="entry name" value="Ig-like_fold"/>
</dbReference>
<dbReference type="Proteomes" id="UP000824112">
    <property type="component" value="Unassembled WGS sequence"/>
</dbReference>
<protein>
    <submittedName>
        <fullName evidence="3">PCMD domain-containing protein</fullName>
    </submittedName>
</protein>
<dbReference type="CDD" id="cd00063">
    <property type="entry name" value="FN3"/>
    <property type="match status" value="1"/>
</dbReference>